<organism evidence="1 2">
    <name type="scientific">Dictyostelium discoideum</name>
    <name type="common">Social amoeba</name>
    <dbReference type="NCBI Taxonomy" id="44689"/>
    <lineage>
        <taxon>Eukaryota</taxon>
        <taxon>Amoebozoa</taxon>
        <taxon>Evosea</taxon>
        <taxon>Eumycetozoa</taxon>
        <taxon>Dictyostelia</taxon>
        <taxon>Dictyosteliales</taxon>
        <taxon>Dictyosteliaceae</taxon>
        <taxon>Dictyostelium</taxon>
    </lineage>
</organism>
<keyword evidence="2" id="KW-1185">Reference proteome</keyword>
<evidence type="ECO:0008006" key="3">
    <source>
        <dbReference type="Google" id="ProtNLM"/>
    </source>
</evidence>
<proteinExistence type="predicted"/>
<dbReference type="PhylomeDB" id="Q550K9"/>
<dbReference type="RefSeq" id="XP_642923.1">
    <property type="nucleotide sequence ID" value="XM_637831.1"/>
</dbReference>
<dbReference type="OMA" id="MSVRYNT"/>
<protein>
    <recommendedName>
        <fullName evidence="3">Reverse transcriptase zinc-binding domain-containing protein</fullName>
    </recommendedName>
</protein>
<dbReference type="FunCoup" id="Q550K9">
    <property type="interactions" value="82"/>
</dbReference>
<gene>
    <name evidence="1" type="ORF">DDB_G0276979</name>
</gene>
<accession>Q550K9</accession>
<dbReference type="GeneID" id="8620792"/>
<dbReference type="dictyBase" id="DDB_G0276979"/>
<evidence type="ECO:0000313" key="1">
    <source>
        <dbReference type="EMBL" id="EAL68991.1"/>
    </source>
</evidence>
<comment type="caution">
    <text evidence="1">The sequence shown here is derived from an EMBL/GenBank/DDBJ whole genome shotgun (WGS) entry which is preliminary data.</text>
</comment>
<reference evidence="1 2" key="1">
    <citation type="journal article" date="2005" name="Nature">
        <title>The genome of the social amoeba Dictyostelium discoideum.</title>
        <authorList>
            <consortium name="The Dictyostelium discoideum Sequencing Consortium"/>
            <person name="Eichinger L."/>
            <person name="Pachebat J.A."/>
            <person name="Glockner G."/>
            <person name="Rajandream M.A."/>
            <person name="Sucgang R."/>
            <person name="Berriman M."/>
            <person name="Song J."/>
            <person name="Olsen R."/>
            <person name="Szafranski K."/>
            <person name="Xu Q."/>
            <person name="Tunggal B."/>
            <person name="Kummerfeld S."/>
            <person name="Madera M."/>
            <person name="Konfortov B.A."/>
            <person name="Rivero F."/>
            <person name="Bankier A.T."/>
            <person name="Lehmann R."/>
            <person name="Hamlin N."/>
            <person name="Davies R."/>
            <person name="Gaudet P."/>
            <person name="Fey P."/>
            <person name="Pilcher K."/>
            <person name="Chen G."/>
            <person name="Saunders D."/>
            <person name="Sodergren E."/>
            <person name="Davis P."/>
            <person name="Kerhornou A."/>
            <person name="Nie X."/>
            <person name="Hall N."/>
            <person name="Anjard C."/>
            <person name="Hemphill L."/>
            <person name="Bason N."/>
            <person name="Farbrother P."/>
            <person name="Desany B."/>
            <person name="Just E."/>
            <person name="Morio T."/>
            <person name="Rost R."/>
            <person name="Churcher C."/>
            <person name="Cooper J."/>
            <person name="Haydock S."/>
            <person name="van Driessche N."/>
            <person name="Cronin A."/>
            <person name="Goodhead I."/>
            <person name="Muzny D."/>
            <person name="Mourier T."/>
            <person name="Pain A."/>
            <person name="Lu M."/>
            <person name="Harper D."/>
            <person name="Lindsay R."/>
            <person name="Hauser H."/>
            <person name="James K."/>
            <person name="Quiles M."/>
            <person name="Madan Babu M."/>
            <person name="Saito T."/>
            <person name="Buchrieser C."/>
            <person name="Wardroper A."/>
            <person name="Felder M."/>
            <person name="Thangavelu M."/>
            <person name="Johnson D."/>
            <person name="Knights A."/>
            <person name="Loulseged H."/>
            <person name="Mungall K."/>
            <person name="Oliver K."/>
            <person name="Price C."/>
            <person name="Quail M.A."/>
            <person name="Urushihara H."/>
            <person name="Hernandez J."/>
            <person name="Rabbinowitsch E."/>
            <person name="Steffen D."/>
            <person name="Sanders M."/>
            <person name="Ma J."/>
            <person name="Kohara Y."/>
            <person name="Sharp S."/>
            <person name="Simmonds M."/>
            <person name="Spiegler S."/>
            <person name="Tivey A."/>
            <person name="Sugano S."/>
            <person name="White B."/>
            <person name="Walker D."/>
            <person name="Woodward J."/>
            <person name="Winckler T."/>
            <person name="Tanaka Y."/>
            <person name="Shaulsky G."/>
            <person name="Schleicher M."/>
            <person name="Weinstock G."/>
            <person name="Rosenthal A."/>
            <person name="Cox E.C."/>
            <person name="Chisholm R.L."/>
            <person name="Gibbs R."/>
            <person name="Loomis W.F."/>
            <person name="Platzer M."/>
            <person name="Kay R.R."/>
            <person name="Williams J."/>
            <person name="Dear P.H."/>
            <person name="Noegel A.A."/>
            <person name="Barrell B."/>
            <person name="Kuspa A."/>
        </authorList>
    </citation>
    <scope>NUCLEOTIDE SEQUENCE [LARGE SCALE GENOMIC DNA]</scope>
    <source>
        <strain evidence="1 2">AX4</strain>
    </source>
</reference>
<dbReference type="VEuPathDB" id="AmoebaDB:DDB_G0276979"/>
<dbReference type="EMBL" id="AAFI02000019">
    <property type="protein sequence ID" value="EAL68991.1"/>
    <property type="molecule type" value="Genomic_DNA"/>
</dbReference>
<dbReference type="Proteomes" id="UP000002195">
    <property type="component" value="Unassembled WGS sequence"/>
</dbReference>
<dbReference type="InParanoid" id="Q550K9"/>
<dbReference type="HOGENOM" id="CLU_093035_0_0_1"/>
<dbReference type="AlphaFoldDB" id="Q550K9"/>
<evidence type="ECO:0000313" key="2">
    <source>
        <dbReference type="Proteomes" id="UP000002195"/>
    </source>
</evidence>
<sequence>MLMMSVRYNTAIPKVFININSISHQKGRNTLFRFFSRSLPGINHERDTRCKICGHLFRDPYSHLFTLCQDILDIEKTIISTVNKLSFIKIHRWSMDTLDISKYNRTERIFPNLIGIIAHQLWKIICHKLFNTDESKPEPKFEQKVIETELLNLIETEKFITLKKIKHDEAILKNTNQDLHKYKFNKAWQTPAAPNPLPI</sequence>
<name>Q550K9_DICDI</name>
<dbReference type="KEGG" id="ddi:DDB_G0276979"/>
<dbReference type="PaxDb" id="44689-DDB0202637"/>